<dbReference type="InterPro" id="IPR004516">
    <property type="entry name" value="HisRS/HisZ"/>
</dbReference>
<evidence type="ECO:0000256" key="12">
    <source>
        <dbReference type="ARBA" id="ARBA00047639"/>
    </source>
</evidence>
<comment type="subunit">
    <text evidence="3">Homodimer.</text>
</comment>
<evidence type="ECO:0000256" key="8">
    <source>
        <dbReference type="ARBA" id="ARBA00022840"/>
    </source>
</evidence>
<dbReference type="Pfam" id="PF13393">
    <property type="entry name" value="tRNA-synt_His"/>
    <property type="match status" value="1"/>
</dbReference>
<dbReference type="FunFam" id="3.30.930.10:FF:000005">
    <property type="entry name" value="Histidine--tRNA ligase"/>
    <property type="match status" value="1"/>
</dbReference>
<keyword evidence="6" id="KW-0436">Ligase</keyword>
<accession>A0A1C9CDW8</accession>
<keyword evidence="5" id="KW-0963">Cytoplasm</keyword>
<dbReference type="EC" id="6.1.1.21" evidence="4"/>
<sequence length="422" mass="48685">MNDFIKCPRGTKDILPFNSRKWHDIESEAHNILASYGYEEVRTPIFEETKLFERGIGEDTDVVNKEMYSFIDQGNRQLTLRPEGTAGVVRCLIENQLYKNKINRLWYYGPMFRYERPQSGRQRQFHQLGIECIGSDDARADFEIISIAWNLFCSLKIDNLSIEINSIGDYQDRAQYVKALSIFFRDNQDLLDEESISRINKNPLRILDSKNPIIKELIKKAPMLPEFLGERSKQHFNQLCKYLSNSNIPYIVNPRLVRGLDYYTYTAFEIKAKSLGAQDTICGGGRYNNLIQQLGGPSIPAVGCGIGIERLLLIYNRKEYIKPLDFVVISLDEKSNDYSIQIFNSLQSMGFNVQSSLNEGKVQKQLKKAIESKAKACIIVGEREINNNIVNVKWLKSKENVEIKIEELRKIKKIYSSKIFIS</sequence>
<organism evidence="15">
    <name type="scientific">Porphyridium sordidum</name>
    <name type="common">Red alga</name>
    <dbReference type="NCBI Taxonomy" id="28024"/>
    <lineage>
        <taxon>Eukaryota</taxon>
        <taxon>Rhodophyta</taxon>
        <taxon>Bangiophyceae</taxon>
        <taxon>Porphyridiales</taxon>
        <taxon>Porphyridiaceae</taxon>
        <taxon>Porphyridium</taxon>
    </lineage>
</organism>
<gene>
    <name evidence="15" type="primary">syh</name>
    <name evidence="15" type="ORF">Psor_101</name>
</gene>
<keyword evidence="8" id="KW-0067">ATP-binding</keyword>
<dbReference type="Gene3D" id="3.40.50.800">
    <property type="entry name" value="Anticodon-binding domain"/>
    <property type="match status" value="1"/>
</dbReference>
<evidence type="ECO:0000256" key="1">
    <source>
        <dbReference type="ARBA" id="ARBA00004496"/>
    </source>
</evidence>
<dbReference type="AlphaFoldDB" id="A0A1C9CDW8"/>
<dbReference type="GO" id="GO:0005737">
    <property type="term" value="C:cytoplasm"/>
    <property type="evidence" value="ECO:0007669"/>
    <property type="project" value="UniProtKB-SubCell"/>
</dbReference>
<dbReference type="GO" id="GO:0004821">
    <property type="term" value="F:histidine-tRNA ligase activity"/>
    <property type="evidence" value="ECO:0007669"/>
    <property type="project" value="UniProtKB-EC"/>
</dbReference>
<evidence type="ECO:0000256" key="7">
    <source>
        <dbReference type="ARBA" id="ARBA00022741"/>
    </source>
</evidence>
<feature type="binding site" evidence="13">
    <location>
        <begin position="262"/>
        <end position="263"/>
    </location>
    <ligand>
        <name>L-histidine</name>
        <dbReference type="ChEBI" id="CHEBI:57595"/>
    </ligand>
</feature>
<dbReference type="PROSITE" id="PS50862">
    <property type="entry name" value="AA_TRNA_LIGASE_II"/>
    <property type="match status" value="1"/>
</dbReference>
<keyword evidence="10 15" id="KW-0030">Aminoacyl-tRNA synthetase</keyword>
<evidence type="ECO:0000313" key="15">
    <source>
        <dbReference type="EMBL" id="AOM66576.1"/>
    </source>
</evidence>
<dbReference type="InterPro" id="IPR036621">
    <property type="entry name" value="Anticodon-bd_dom_sf"/>
</dbReference>
<dbReference type="NCBIfam" id="TIGR00442">
    <property type="entry name" value="hisS"/>
    <property type="match status" value="1"/>
</dbReference>
<dbReference type="CDD" id="cd00773">
    <property type="entry name" value="HisRS-like_core"/>
    <property type="match status" value="1"/>
</dbReference>
<dbReference type="InterPro" id="IPR045864">
    <property type="entry name" value="aa-tRNA-synth_II/BPL/LPL"/>
</dbReference>
<dbReference type="SUPFAM" id="SSF55681">
    <property type="entry name" value="Class II aaRS and biotin synthetases"/>
    <property type="match status" value="1"/>
</dbReference>
<dbReference type="GO" id="GO:0005524">
    <property type="term" value="F:ATP binding"/>
    <property type="evidence" value="ECO:0007669"/>
    <property type="project" value="UniProtKB-KW"/>
</dbReference>
<name>A0A1C9CDW8_PORSO</name>
<comment type="catalytic activity">
    <reaction evidence="12">
        <text>tRNA(His) + L-histidine + ATP = L-histidyl-tRNA(His) + AMP + diphosphate + H(+)</text>
        <dbReference type="Rhea" id="RHEA:17313"/>
        <dbReference type="Rhea" id="RHEA-COMP:9665"/>
        <dbReference type="Rhea" id="RHEA-COMP:9689"/>
        <dbReference type="ChEBI" id="CHEBI:15378"/>
        <dbReference type="ChEBI" id="CHEBI:30616"/>
        <dbReference type="ChEBI" id="CHEBI:33019"/>
        <dbReference type="ChEBI" id="CHEBI:57595"/>
        <dbReference type="ChEBI" id="CHEBI:78442"/>
        <dbReference type="ChEBI" id="CHEBI:78527"/>
        <dbReference type="ChEBI" id="CHEBI:456215"/>
        <dbReference type="EC" id="6.1.1.21"/>
    </reaction>
</comment>
<evidence type="ECO:0000256" key="11">
    <source>
        <dbReference type="ARBA" id="ARBA00030619"/>
    </source>
</evidence>
<feature type="domain" description="Aminoacyl-transfer RNA synthetases class-II family profile" evidence="14">
    <location>
        <begin position="25"/>
        <end position="323"/>
    </location>
</feature>
<feature type="binding site" evidence="13">
    <location>
        <position position="113"/>
    </location>
    <ligand>
        <name>L-histidine</name>
        <dbReference type="ChEBI" id="CHEBI:57595"/>
    </ligand>
</feature>
<feature type="binding site" evidence="13">
    <location>
        <position position="127"/>
    </location>
    <ligand>
        <name>L-histidine</name>
        <dbReference type="ChEBI" id="CHEBI:57595"/>
    </ligand>
</feature>
<geneLocation type="plastid" evidence="15"/>
<feature type="binding site" evidence="13">
    <location>
        <begin position="83"/>
        <end position="85"/>
    </location>
    <ligand>
        <name>L-histidine</name>
        <dbReference type="ChEBI" id="CHEBI:57595"/>
    </ligand>
</feature>
<evidence type="ECO:0000259" key="14">
    <source>
        <dbReference type="PROSITE" id="PS50862"/>
    </source>
</evidence>
<dbReference type="GeneID" id="29073829"/>
<proteinExistence type="inferred from homology"/>
<dbReference type="InterPro" id="IPR041715">
    <property type="entry name" value="HisRS-like_core"/>
</dbReference>
<evidence type="ECO:0000256" key="4">
    <source>
        <dbReference type="ARBA" id="ARBA00012815"/>
    </source>
</evidence>
<dbReference type="Pfam" id="PF03129">
    <property type="entry name" value="HGTP_anticodon"/>
    <property type="match status" value="1"/>
</dbReference>
<keyword evidence="9" id="KW-0648">Protein biosynthesis</keyword>
<evidence type="ECO:0000256" key="10">
    <source>
        <dbReference type="ARBA" id="ARBA00023146"/>
    </source>
</evidence>
<evidence type="ECO:0000256" key="13">
    <source>
        <dbReference type="PIRSR" id="PIRSR001549-1"/>
    </source>
</evidence>
<dbReference type="PANTHER" id="PTHR43707:SF1">
    <property type="entry name" value="HISTIDINE--TRNA LIGASE, MITOCHONDRIAL-RELATED"/>
    <property type="match status" value="1"/>
</dbReference>
<dbReference type="SUPFAM" id="SSF52954">
    <property type="entry name" value="Class II aaRS ABD-related"/>
    <property type="match status" value="1"/>
</dbReference>
<comment type="similarity">
    <text evidence="2">Belongs to the class-II aminoacyl-tRNA synthetase family.</text>
</comment>
<dbReference type="InterPro" id="IPR004154">
    <property type="entry name" value="Anticodon-bd"/>
</dbReference>
<protein>
    <recommendedName>
        <fullName evidence="4">histidine--tRNA ligase</fullName>
        <ecNumber evidence="4">6.1.1.21</ecNumber>
    </recommendedName>
    <alternativeName>
        <fullName evidence="11">Histidyl-tRNA synthetase</fullName>
    </alternativeName>
</protein>
<dbReference type="GO" id="GO:0006427">
    <property type="term" value="P:histidyl-tRNA aminoacylation"/>
    <property type="evidence" value="ECO:0007669"/>
    <property type="project" value="InterPro"/>
</dbReference>
<dbReference type="EMBL" id="KX284720">
    <property type="protein sequence ID" value="AOM66576.1"/>
    <property type="molecule type" value="Genomic_DNA"/>
</dbReference>
<dbReference type="HAMAP" id="MF_00127">
    <property type="entry name" value="His_tRNA_synth"/>
    <property type="match status" value="1"/>
</dbReference>
<evidence type="ECO:0000256" key="5">
    <source>
        <dbReference type="ARBA" id="ARBA00022490"/>
    </source>
</evidence>
<dbReference type="Gene3D" id="3.30.930.10">
    <property type="entry name" value="Bira Bifunctional Protein, Domain 2"/>
    <property type="match status" value="1"/>
</dbReference>
<comment type="subcellular location">
    <subcellularLocation>
        <location evidence="1">Cytoplasm</location>
    </subcellularLocation>
</comment>
<evidence type="ECO:0000256" key="6">
    <source>
        <dbReference type="ARBA" id="ARBA00022598"/>
    </source>
</evidence>
<feature type="binding site" evidence="13">
    <location>
        <position position="258"/>
    </location>
    <ligand>
        <name>L-histidine</name>
        <dbReference type="ChEBI" id="CHEBI:57595"/>
    </ligand>
</feature>
<keyword evidence="15" id="KW-0934">Plastid</keyword>
<feature type="binding site" evidence="13">
    <location>
        <position position="131"/>
    </location>
    <ligand>
        <name>L-histidine</name>
        <dbReference type="ChEBI" id="CHEBI:57595"/>
    </ligand>
</feature>
<reference evidence="15" key="1">
    <citation type="journal article" date="2016" name="BMC Biol.">
        <title>Parallel evolution of highly conserved plastid genome architecture in red seaweeds and seed plants.</title>
        <authorList>
            <person name="Lee J."/>
            <person name="Cho C.H."/>
            <person name="Park S.I."/>
            <person name="Choi J.W."/>
            <person name="Song H.S."/>
            <person name="West J.A."/>
            <person name="Bhattacharya D."/>
            <person name="Yoon H.S."/>
        </authorList>
    </citation>
    <scope>NUCLEOTIDE SEQUENCE</scope>
</reference>
<evidence type="ECO:0000256" key="3">
    <source>
        <dbReference type="ARBA" id="ARBA00011738"/>
    </source>
</evidence>
<dbReference type="RefSeq" id="YP_009297233.1">
    <property type="nucleotide sequence ID" value="NC_031175.1"/>
</dbReference>
<dbReference type="InterPro" id="IPR015807">
    <property type="entry name" value="His-tRNA-ligase"/>
</dbReference>
<dbReference type="InterPro" id="IPR006195">
    <property type="entry name" value="aa-tRNA-synth_II"/>
</dbReference>
<dbReference type="PIRSF" id="PIRSF001549">
    <property type="entry name" value="His-tRNA_synth"/>
    <property type="match status" value="1"/>
</dbReference>
<evidence type="ECO:0000256" key="2">
    <source>
        <dbReference type="ARBA" id="ARBA00008226"/>
    </source>
</evidence>
<dbReference type="PANTHER" id="PTHR43707">
    <property type="entry name" value="HISTIDYL-TRNA SYNTHETASE"/>
    <property type="match status" value="1"/>
</dbReference>
<evidence type="ECO:0000256" key="9">
    <source>
        <dbReference type="ARBA" id="ARBA00022917"/>
    </source>
</evidence>
<keyword evidence="7" id="KW-0547">Nucleotide-binding</keyword>